<evidence type="ECO:0000313" key="3">
    <source>
        <dbReference type="Proteomes" id="UP000002030"/>
    </source>
</evidence>
<dbReference type="EMBL" id="CP001818">
    <property type="protein sequence ID" value="ACZ19205.1"/>
    <property type="molecule type" value="Genomic_DNA"/>
</dbReference>
<dbReference type="InterPro" id="IPR000905">
    <property type="entry name" value="Gcp-like_dom"/>
</dbReference>
<dbReference type="OrthoDB" id="9784166at2"/>
<dbReference type="Pfam" id="PF00814">
    <property type="entry name" value="TsaD"/>
    <property type="match status" value="1"/>
</dbReference>
<dbReference type="STRING" id="525903.Taci_0973"/>
<evidence type="ECO:0000259" key="1">
    <source>
        <dbReference type="Pfam" id="PF00814"/>
    </source>
</evidence>
<evidence type="ECO:0000313" key="2">
    <source>
        <dbReference type="EMBL" id="ACZ19205.1"/>
    </source>
</evidence>
<dbReference type="Proteomes" id="UP000002030">
    <property type="component" value="Chromosome"/>
</dbReference>
<reference evidence="2 3" key="1">
    <citation type="journal article" date="2009" name="Stand. Genomic Sci.">
        <title>Complete genome sequence of Thermanaerovibrio acidaminovorans type strain (Su883).</title>
        <authorList>
            <person name="Chovatia M."/>
            <person name="Sikorski J."/>
            <person name="Schroder M."/>
            <person name="Lapidus A."/>
            <person name="Nolan M."/>
            <person name="Tice H."/>
            <person name="Glavina Del Rio T."/>
            <person name="Copeland A."/>
            <person name="Cheng J.F."/>
            <person name="Lucas S."/>
            <person name="Chen F."/>
            <person name="Bruce D."/>
            <person name="Goodwin L."/>
            <person name="Pitluck S."/>
            <person name="Ivanova N."/>
            <person name="Mavromatis K."/>
            <person name="Ovchinnikova G."/>
            <person name="Pati A."/>
            <person name="Chen A."/>
            <person name="Palaniappan K."/>
            <person name="Land M."/>
            <person name="Hauser L."/>
            <person name="Chang Y.J."/>
            <person name="Jeffries C.D."/>
            <person name="Chain P."/>
            <person name="Saunders E."/>
            <person name="Detter J.C."/>
            <person name="Brettin T."/>
            <person name="Rohde M."/>
            <person name="Goker M."/>
            <person name="Spring S."/>
            <person name="Bristow J."/>
            <person name="Markowitz V."/>
            <person name="Hugenholtz P."/>
            <person name="Kyrpides N.C."/>
            <person name="Klenk H.P."/>
            <person name="Eisen J.A."/>
        </authorList>
    </citation>
    <scope>NUCLEOTIDE SEQUENCE [LARGE SCALE GENOMIC DNA]</scope>
    <source>
        <strain evidence="3">ATCC 49978 / DSM 6589 / Su883</strain>
    </source>
</reference>
<gene>
    <name evidence="2" type="ordered locus">Taci_0973</name>
</gene>
<dbReference type="SUPFAM" id="SSF53067">
    <property type="entry name" value="Actin-like ATPase domain"/>
    <property type="match status" value="1"/>
</dbReference>
<dbReference type="InterPro" id="IPR022496">
    <property type="entry name" value="T6A_TsaB"/>
</dbReference>
<dbReference type="AlphaFoldDB" id="D1BAA2"/>
<dbReference type="CDD" id="cd24032">
    <property type="entry name" value="ASKHA_NBD_TsaB"/>
    <property type="match status" value="1"/>
</dbReference>
<dbReference type="KEGG" id="tai:Taci_0973"/>
<dbReference type="GO" id="GO:0002949">
    <property type="term" value="P:tRNA threonylcarbamoyladenosine modification"/>
    <property type="evidence" value="ECO:0007669"/>
    <property type="project" value="InterPro"/>
</dbReference>
<feature type="domain" description="Gcp-like" evidence="1">
    <location>
        <begin position="34"/>
        <end position="127"/>
    </location>
</feature>
<organism evidence="2 3">
    <name type="scientific">Thermanaerovibrio acidaminovorans (strain ATCC 49978 / DSM 6589 / Su883)</name>
    <name type="common">Selenomonas acidaminovorans</name>
    <dbReference type="NCBI Taxonomy" id="525903"/>
    <lineage>
        <taxon>Bacteria</taxon>
        <taxon>Thermotogati</taxon>
        <taxon>Synergistota</taxon>
        <taxon>Synergistia</taxon>
        <taxon>Synergistales</taxon>
        <taxon>Synergistaceae</taxon>
        <taxon>Thermanaerovibrio</taxon>
    </lineage>
</organism>
<protein>
    <submittedName>
        <fullName evidence="2">Peptidase M22 glycoprotease</fullName>
    </submittedName>
</protein>
<proteinExistence type="predicted"/>
<dbReference type="Gene3D" id="3.30.420.200">
    <property type="match status" value="1"/>
</dbReference>
<dbReference type="NCBIfam" id="TIGR03725">
    <property type="entry name" value="T6A_YeaZ"/>
    <property type="match status" value="1"/>
</dbReference>
<accession>D1BAA2</accession>
<dbReference type="Gene3D" id="3.30.420.40">
    <property type="match status" value="1"/>
</dbReference>
<keyword evidence="3" id="KW-1185">Reference proteome</keyword>
<sequence length="220" mass="23502">MTRLLLLDTSCGLTSAGVVDAGGILGEVRLDLGRRQSSLLPNVVEDLLRLLDVSLQSLEGIGVVVGPGVYTGLRVGVCYAAGLAEALGVEVYPVSTLDAMAFEPPLWDGPTCAFVRAKRGFLYAAIYDDPSSGPCWGPYMVEAGDLMGRLAGSGVRLVRGPRCEELRLEGTPFRFEELRSPSIRGMIRSVEAGLSSLESPVDVRVMYLREPDFGPPSCHG</sequence>
<dbReference type="EnsemblBacteria" id="ACZ19205">
    <property type="protein sequence ID" value="ACZ19205"/>
    <property type="gene ID" value="Taci_0973"/>
</dbReference>
<dbReference type="InterPro" id="IPR043129">
    <property type="entry name" value="ATPase_NBD"/>
</dbReference>
<dbReference type="RefSeq" id="WP_012869720.1">
    <property type="nucleotide sequence ID" value="NC_013522.1"/>
</dbReference>
<name>D1BAA2_THEAS</name>
<dbReference type="HOGENOM" id="CLU_064886_0_0_0"/>
<dbReference type="eggNOG" id="COG1214">
    <property type="taxonomic scope" value="Bacteria"/>
</dbReference>